<reference evidence="2 3" key="1">
    <citation type="journal article" date="2014" name="Antonie Van Leeuwenhoek">
        <title>Hyphomonas beringensis sp. nov. and Hyphomonas chukchiensis sp. nov., isolated from surface seawater of the Bering Sea and Chukchi Sea.</title>
        <authorList>
            <person name="Li C."/>
            <person name="Lai Q."/>
            <person name="Li G."/>
            <person name="Dong C."/>
            <person name="Wang J."/>
            <person name="Liao Y."/>
            <person name="Shao Z."/>
        </authorList>
    </citation>
    <scope>NUCLEOTIDE SEQUENCE [LARGE SCALE GENOMIC DNA]</scope>
    <source>
        <strain evidence="2 3">MHS-2</strain>
    </source>
</reference>
<evidence type="ECO:0000313" key="2">
    <source>
        <dbReference type="EMBL" id="KCZ92460.1"/>
    </source>
</evidence>
<sequence>MKMRFVSSLKIAGLATAIALAGCATTAIAQEPAAAAPAATAADDGYPLVGGDFWEITAIDLKPGGGLAYANHLATQWRAGQEFAKSKGWIKDYMVMSNYYNRAGEPDLYLISVIDHVPSGPEGEAQFVAYRAWAKSSAEKLQAESADRAEFREIMSNSLLQEMTFR</sequence>
<dbReference type="PROSITE" id="PS51257">
    <property type="entry name" value="PROKAR_LIPOPROTEIN"/>
    <property type="match status" value="1"/>
</dbReference>
<dbReference type="STRING" id="1280950.HJO_10504"/>
<dbReference type="AlphaFoldDB" id="A0A059FP70"/>
<evidence type="ECO:0000256" key="1">
    <source>
        <dbReference type="SAM" id="SignalP"/>
    </source>
</evidence>
<name>A0A059FP70_9PROT</name>
<comment type="caution">
    <text evidence="2">The sequence shown here is derived from an EMBL/GenBank/DDBJ whole genome shotgun (WGS) entry which is preliminary data.</text>
</comment>
<proteinExistence type="predicted"/>
<organism evidence="2 3">
    <name type="scientific">Hyphomonas johnsonii MHS-2</name>
    <dbReference type="NCBI Taxonomy" id="1280950"/>
    <lineage>
        <taxon>Bacteria</taxon>
        <taxon>Pseudomonadati</taxon>
        <taxon>Pseudomonadota</taxon>
        <taxon>Alphaproteobacteria</taxon>
        <taxon>Hyphomonadales</taxon>
        <taxon>Hyphomonadaceae</taxon>
        <taxon>Hyphomonas</taxon>
    </lineage>
</organism>
<feature type="signal peptide" evidence="1">
    <location>
        <begin position="1"/>
        <end position="29"/>
    </location>
</feature>
<dbReference type="PATRIC" id="fig|1280950.3.peg.2101"/>
<keyword evidence="3" id="KW-1185">Reference proteome</keyword>
<evidence type="ECO:0008006" key="4">
    <source>
        <dbReference type="Google" id="ProtNLM"/>
    </source>
</evidence>
<accession>A0A059FP70</accession>
<keyword evidence="1" id="KW-0732">Signal</keyword>
<feature type="chain" id="PRO_5001577584" description="Lipoprotein" evidence="1">
    <location>
        <begin position="30"/>
        <end position="166"/>
    </location>
</feature>
<dbReference type="eggNOG" id="ENOG5032SXS">
    <property type="taxonomic scope" value="Bacteria"/>
</dbReference>
<gene>
    <name evidence="2" type="ORF">HJO_10504</name>
</gene>
<evidence type="ECO:0000313" key="3">
    <source>
        <dbReference type="Proteomes" id="UP000025171"/>
    </source>
</evidence>
<dbReference type="EMBL" id="ARYK01000004">
    <property type="protein sequence ID" value="KCZ92460.1"/>
    <property type="molecule type" value="Genomic_DNA"/>
</dbReference>
<dbReference type="Proteomes" id="UP000025171">
    <property type="component" value="Unassembled WGS sequence"/>
</dbReference>
<protein>
    <recommendedName>
        <fullName evidence="4">Lipoprotein</fullName>
    </recommendedName>
</protein>